<accession>A0A3B1AVQ7</accession>
<sequence length="443" mass="49101">MNTHKVFHTVLDYLAIETQSGKREPADSHCAKALLLKDDQGFIVAIFPLSDQLNLPALKTSLHRDELRLLSNEDLDALNGYFQQQAPNPASKGFKFIFDETLSENGHISVSIESGTEYLQLPAINSASLSRHALFGCKISGPQKKAPPPPVKRADGTPKLDIREQLKNIDSLPVMPDMALQIMELRNNPDANIDQLVDLVSLDAALSAQVLRYANSALFAQRSKVKTLNDAIFRVLGYENVLHMALGSAMAKSFKLPENGPLGADTYWQSATYSASLVQRLSRELDKSLGVKPGLAYLCGLMHNIGYLVLGCLFPSEYFWFNKVLSAKKDTPVIQIEQRLLGITHTELGKQLMQFWQMPEEISAVIAHHHQVDYAGENENYVRLVMLADQILKGHNMSDADTDEVSESLCSQLGLSDENVYEAMDEVLQCGEELDGLVKNMTA</sequence>
<dbReference type="Gene3D" id="3.90.960.10">
    <property type="entry name" value="YbaK/aminoacyl-tRNA synthetase-associated domain"/>
    <property type="match status" value="1"/>
</dbReference>
<dbReference type="SUPFAM" id="SSF55826">
    <property type="entry name" value="YbaK/ProRS associated domain"/>
    <property type="match status" value="1"/>
</dbReference>
<dbReference type="PANTHER" id="PTHR33525:SF3">
    <property type="entry name" value="RIBONUCLEASE Y"/>
    <property type="match status" value="1"/>
</dbReference>
<evidence type="ECO:0000313" key="2">
    <source>
        <dbReference type="EMBL" id="VAX05821.1"/>
    </source>
</evidence>
<dbReference type="InterPro" id="IPR052340">
    <property type="entry name" value="RNase_Y/CdgJ"/>
</dbReference>
<feature type="domain" description="HDOD" evidence="1">
    <location>
        <begin position="172"/>
        <end position="372"/>
    </location>
</feature>
<dbReference type="EMBL" id="UOFY01000004">
    <property type="protein sequence ID" value="VAX05821.1"/>
    <property type="molecule type" value="Genomic_DNA"/>
</dbReference>
<dbReference type="GO" id="GO:0002161">
    <property type="term" value="F:aminoacyl-tRNA deacylase activity"/>
    <property type="evidence" value="ECO:0007669"/>
    <property type="project" value="InterPro"/>
</dbReference>
<dbReference type="Pfam" id="PF04073">
    <property type="entry name" value="tRNA_edit"/>
    <property type="match status" value="1"/>
</dbReference>
<dbReference type="AlphaFoldDB" id="A0A3B1AVQ7"/>
<dbReference type="InterPro" id="IPR007214">
    <property type="entry name" value="YbaK/aa-tRNA-synth-assoc-dom"/>
</dbReference>
<dbReference type="PROSITE" id="PS51833">
    <property type="entry name" value="HDOD"/>
    <property type="match status" value="1"/>
</dbReference>
<dbReference type="SUPFAM" id="SSF109604">
    <property type="entry name" value="HD-domain/PDEase-like"/>
    <property type="match status" value="1"/>
</dbReference>
<evidence type="ECO:0000259" key="1">
    <source>
        <dbReference type="PROSITE" id="PS51833"/>
    </source>
</evidence>
<dbReference type="InterPro" id="IPR013976">
    <property type="entry name" value="HDOD"/>
</dbReference>
<dbReference type="Pfam" id="PF08668">
    <property type="entry name" value="HDOD"/>
    <property type="match status" value="1"/>
</dbReference>
<reference evidence="2" key="1">
    <citation type="submission" date="2018-06" db="EMBL/GenBank/DDBJ databases">
        <authorList>
            <person name="Zhirakovskaya E."/>
        </authorList>
    </citation>
    <scope>NUCLEOTIDE SEQUENCE</scope>
</reference>
<organism evidence="2">
    <name type="scientific">hydrothermal vent metagenome</name>
    <dbReference type="NCBI Taxonomy" id="652676"/>
    <lineage>
        <taxon>unclassified sequences</taxon>
        <taxon>metagenomes</taxon>
        <taxon>ecological metagenomes</taxon>
    </lineage>
</organism>
<gene>
    <name evidence="2" type="ORF">MNBD_GAMMA25-606</name>
</gene>
<proteinExistence type="predicted"/>
<dbReference type="Gene3D" id="1.10.3210.10">
    <property type="entry name" value="Hypothetical protein af1432"/>
    <property type="match status" value="1"/>
</dbReference>
<dbReference type="PANTHER" id="PTHR33525">
    <property type="match status" value="1"/>
</dbReference>
<name>A0A3B1AVQ7_9ZZZZ</name>
<dbReference type="PIRSF" id="PIRSF036888">
    <property type="entry name" value="HDGYPm_UCP036888"/>
    <property type="match status" value="1"/>
</dbReference>
<dbReference type="InterPro" id="IPR014627">
    <property type="entry name" value="UCP036888_HDGYP-like"/>
</dbReference>
<dbReference type="InterPro" id="IPR036754">
    <property type="entry name" value="YbaK/aa-tRNA-synt-asso_dom_sf"/>
</dbReference>
<protein>
    <recommendedName>
        <fullName evidence="1">HDOD domain-containing protein</fullName>
    </recommendedName>
</protein>